<name>E1STW6_FERBD</name>
<dbReference type="GO" id="GO:0046677">
    <property type="term" value="P:response to antibiotic"/>
    <property type="evidence" value="ECO:0007669"/>
    <property type="project" value="UniProtKB-KW"/>
</dbReference>
<feature type="transmembrane region" description="Helical" evidence="10">
    <location>
        <begin position="134"/>
        <end position="155"/>
    </location>
</feature>
<protein>
    <recommendedName>
        <fullName evidence="3">Multidrug export protein MepA</fullName>
    </recommendedName>
</protein>
<keyword evidence="12" id="KW-1185">Reference proteome</keyword>
<feature type="transmembrane region" description="Helical" evidence="10">
    <location>
        <begin position="316"/>
        <end position="340"/>
    </location>
</feature>
<dbReference type="PANTHER" id="PTHR43823">
    <property type="entry name" value="SPORULATION PROTEIN YKVU"/>
    <property type="match status" value="1"/>
</dbReference>
<evidence type="ECO:0000256" key="7">
    <source>
        <dbReference type="ARBA" id="ARBA00022989"/>
    </source>
</evidence>
<keyword evidence="6 10" id="KW-0812">Transmembrane</keyword>
<evidence type="ECO:0000256" key="2">
    <source>
        <dbReference type="ARBA" id="ARBA00008417"/>
    </source>
</evidence>
<dbReference type="OrthoDB" id="9811110at2"/>
<evidence type="ECO:0000256" key="5">
    <source>
        <dbReference type="ARBA" id="ARBA00022475"/>
    </source>
</evidence>
<feature type="transmembrane region" description="Helical" evidence="10">
    <location>
        <begin position="360"/>
        <end position="378"/>
    </location>
</feature>
<organism evidence="11 12">
    <name type="scientific">Ferrimonas balearica (strain DSM 9799 / CCM 4581 / KCTC 23876 / PAT)</name>
    <dbReference type="NCBI Taxonomy" id="550540"/>
    <lineage>
        <taxon>Bacteria</taxon>
        <taxon>Pseudomonadati</taxon>
        <taxon>Pseudomonadota</taxon>
        <taxon>Gammaproteobacteria</taxon>
        <taxon>Alteromonadales</taxon>
        <taxon>Ferrimonadaceae</taxon>
        <taxon>Ferrimonas</taxon>
    </lineage>
</organism>
<dbReference type="RefSeq" id="WP_013346516.1">
    <property type="nucleotide sequence ID" value="NC_014541.1"/>
</dbReference>
<accession>E1STW6</accession>
<evidence type="ECO:0000256" key="1">
    <source>
        <dbReference type="ARBA" id="ARBA00004429"/>
    </source>
</evidence>
<dbReference type="NCBIfam" id="TIGR00797">
    <property type="entry name" value="matE"/>
    <property type="match status" value="1"/>
</dbReference>
<feature type="transmembrane region" description="Helical" evidence="10">
    <location>
        <begin position="54"/>
        <end position="75"/>
    </location>
</feature>
<dbReference type="GO" id="GO:0042910">
    <property type="term" value="F:xenobiotic transmembrane transporter activity"/>
    <property type="evidence" value="ECO:0007669"/>
    <property type="project" value="InterPro"/>
</dbReference>
<evidence type="ECO:0000313" key="12">
    <source>
        <dbReference type="Proteomes" id="UP000006683"/>
    </source>
</evidence>
<keyword evidence="5" id="KW-1003">Cell membrane</keyword>
<dbReference type="CDD" id="cd13143">
    <property type="entry name" value="MATE_MepA_like"/>
    <property type="match status" value="1"/>
</dbReference>
<proteinExistence type="inferred from homology"/>
<dbReference type="NCBIfam" id="NF007130">
    <property type="entry name" value="PRK09575.1"/>
    <property type="match status" value="1"/>
</dbReference>
<dbReference type="GO" id="GO:0005886">
    <property type="term" value="C:plasma membrane"/>
    <property type="evidence" value="ECO:0007669"/>
    <property type="project" value="UniProtKB-SubCell"/>
</dbReference>
<comment type="subcellular location">
    <subcellularLocation>
        <location evidence="1">Cell inner membrane</location>
        <topology evidence="1">Multi-pass membrane protein</topology>
    </subcellularLocation>
</comment>
<dbReference type="InterPro" id="IPR045070">
    <property type="entry name" value="MATE_MepA-like"/>
</dbReference>
<feature type="transmembrane region" description="Helical" evidence="10">
    <location>
        <begin position="189"/>
        <end position="213"/>
    </location>
</feature>
<dbReference type="Proteomes" id="UP000006683">
    <property type="component" value="Chromosome"/>
</dbReference>
<feature type="transmembrane region" description="Helical" evidence="10">
    <location>
        <begin position="415"/>
        <end position="434"/>
    </location>
</feature>
<comment type="similarity">
    <text evidence="2">Belongs to the multi antimicrobial extrusion (MATE) (TC 2.A.66.1) family. MepA subfamily.</text>
</comment>
<keyword evidence="4" id="KW-0813">Transport</keyword>
<dbReference type="InterPro" id="IPR002528">
    <property type="entry name" value="MATE_fam"/>
</dbReference>
<dbReference type="KEGG" id="fbl:Fbal_3010"/>
<dbReference type="PIRSF" id="PIRSF006603">
    <property type="entry name" value="DinF"/>
    <property type="match status" value="1"/>
</dbReference>
<evidence type="ECO:0000256" key="8">
    <source>
        <dbReference type="ARBA" id="ARBA00023136"/>
    </source>
</evidence>
<feature type="transmembrane region" description="Helical" evidence="10">
    <location>
        <begin position="233"/>
        <end position="250"/>
    </location>
</feature>
<feature type="transmembrane region" description="Helical" evidence="10">
    <location>
        <begin position="96"/>
        <end position="114"/>
    </location>
</feature>
<keyword evidence="8 10" id="KW-0472">Membrane</keyword>
<dbReference type="InterPro" id="IPR051327">
    <property type="entry name" value="MATE_MepA_subfamily"/>
</dbReference>
<evidence type="ECO:0000256" key="9">
    <source>
        <dbReference type="ARBA" id="ARBA00023251"/>
    </source>
</evidence>
<reference evidence="11 12" key="1">
    <citation type="journal article" date="2010" name="Stand. Genomic Sci.">
        <title>Complete genome sequence of Ferrimonas balearica type strain (PAT).</title>
        <authorList>
            <person name="Nolan M."/>
            <person name="Sikorski J."/>
            <person name="Davenport K."/>
            <person name="Lucas S."/>
            <person name="Glavina Del Rio T."/>
            <person name="Tice H."/>
            <person name="Cheng J."/>
            <person name="Goodwin L."/>
            <person name="Pitluck S."/>
            <person name="Liolios K."/>
            <person name="Ivanova N."/>
            <person name="Mavromatis K."/>
            <person name="Ovchinnikova G."/>
            <person name="Pati A."/>
            <person name="Chen A."/>
            <person name="Palaniappan K."/>
            <person name="Land M."/>
            <person name="Hauser L."/>
            <person name="Chang Y."/>
            <person name="Jeffries C."/>
            <person name="Tapia R."/>
            <person name="Brettin T."/>
            <person name="Detter J."/>
            <person name="Han C."/>
            <person name="Yasawong M."/>
            <person name="Rohde M."/>
            <person name="Tindall B."/>
            <person name="Goker M."/>
            <person name="Woyke T."/>
            <person name="Bristow J."/>
            <person name="Eisen J."/>
            <person name="Markowitz V."/>
            <person name="Hugenholtz P."/>
            <person name="Kyrpides N."/>
            <person name="Klenk H."/>
            <person name="Lapidus A."/>
        </authorList>
    </citation>
    <scope>NUCLEOTIDE SEQUENCE [LARGE SCALE GENOMIC DNA]</scope>
    <source>
        <strain evidence="12">DSM 9799 / CCM 4581 / KCTC 23876 / PAT</strain>
    </source>
</reference>
<dbReference type="Pfam" id="PF01554">
    <property type="entry name" value="MatE"/>
    <property type="match status" value="2"/>
</dbReference>
<keyword evidence="9" id="KW-0046">Antibiotic resistance</keyword>
<dbReference type="PANTHER" id="PTHR43823:SF3">
    <property type="entry name" value="MULTIDRUG EXPORT PROTEIN MEPA"/>
    <property type="match status" value="1"/>
</dbReference>
<keyword evidence="7 10" id="KW-1133">Transmembrane helix</keyword>
<dbReference type="GeneID" id="67183233"/>
<evidence type="ECO:0000256" key="10">
    <source>
        <dbReference type="SAM" id="Phobius"/>
    </source>
</evidence>
<feature type="transmembrane region" description="Helical" evidence="10">
    <location>
        <begin position="164"/>
        <end position="183"/>
    </location>
</feature>
<dbReference type="AlphaFoldDB" id="E1STW6"/>
<feature type="transmembrane region" description="Helical" evidence="10">
    <location>
        <begin position="14"/>
        <end position="34"/>
    </location>
</feature>
<evidence type="ECO:0000256" key="3">
    <source>
        <dbReference type="ARBA" id="ARBA00022106"/>
    </source>
</evidence>
<feature type="transmembrane region" description="Helical" evidence="10">
    <location>
        <begin position="390"/>
        <end position="409"/>
    </location>
</feature>
<dbReference type="InterPro" id="IPR048279">
    <property type="entry name" value="MdtK-like"/>
</dbReference>
<dbReference type="eggNOG" id="COG0534">
    <property type="taxonomic scope" value="Bacteria"/>
</dbReference>
<evidence type="ECO:0000256" key="6">
    <source>
        <dbReference type="ARBA" id="ARBA00022692"/>
    </source>
</evidence>
<dbReference type="HOGENOM" id="CLU_012893_0_2_6"/>
<sequence length="445" mass="47220">MSANLSRQDVNRQFWRYVLPTVAAMLVSGLYQLVDGIFIGRYIGADGLAAINVAWPIAGVLYGLGMMVGVGAGALSSLSRGEGKLARARAQLGNGLVLMALMALAATGLLWVLGEPGLAIQNAEGNVLALAQDYLHVLMLAAPVALGSMAMPFMLRNDGAPNRATALIVAGAVTNIVLDWLFIAEFGWGLTGAAAATALAQLLVTLMGIAHFFSDKAQTRLTLADLKLRPYDAWRSCAIGLSSLLMYGYYSVVVALHNGLFLHYGDATVVGAYAIVSYLMAVYFLFAEGVASGTQPLISYHYGAGEYGLMKRYIRLMLKVAVGSGVVALVLLNLASAPVISIFNSADADLFAATEHGLRLHLIALYLDGFIFCVGVIFQSFGASGKATGVTLANMGIQLPFLLVLPQWFGLDGVWLALPISNVALSLVAGALLWREWRQLEARLG</sequence>
<evidence type="ECO:0000256" key="4">
    <source>
        <dbReference type="ARBA" id="ARBA00022448"/>
    </source>
</evidence>
<dbReference type="EMBL" id="CP002209">
    <property type="protein sequence ID" value="ADN77210.1"/>
    <property type="molecule type" value="Genomic_DNA"/>
</dbReference>
<gene>
    <name evidence="11" type="ordered locus">Fbal_3010</name>
</gene>
<feature type="transmembrane region" description="Helical" evidence="10">
    <location>
        <begin position="270"/>
        <end position="291"/>
    </location>
</feature>
<evidence type="ECO:0000313" key="11">
    <source>
        <dbReference type="EMBL" id="ADN77210.1"/>
    </source>
</evidence>
<dbReference type="STRING" id="550540.Fbal_3010"/>
<dbReference type="GO" id="GO:0015297">
    <property type="term" value="F:antiporter activity"/>
    <property type="evidence" value="ECO:0007669"/>
    <property type="project" value="InterPro"/>
</dbReference>